<dbReference type="PANTHER" id="PTHR18964:SF149">
    <property type="entry name" value="BIFUNCTIONAL UDP-N-ACETYLGLUCOSAMINE 2-EPIMERASE_N-ACETYLMANNOSAMINE KINASE"/>
    <property type="match status" value="1"/>
</dbReference>
<evidence type="ECO:0008006" key="4">
    <source>
        <dbReference type="Google" id="ProtNLM"/>
    </source>
</evidence>
<dbReference type="AlphaFoldDB" id="A0A2S5EJ34"/>
<dbReference type="Gene3D" id="3.30.420.40">
    <property type="match status" value="2"/>
</dbReference>
<reference evidence="2 3" key="1">
    <citation type="submission" date="2014-01" db="EMBL/GenBank/DDBJ databases">
        <title>Comparative genomics of Petrotoga.</title>
        <authorList>
            <person name="Chow K."/>
            <person name="Charchuk R."/>
            <person name="Nesbo C.L."/>
        </authorList>
    </citation>
    <scope>NUCLEOTIDE SEQUENCE [LARGE SCALE GENOMIC DNA]</scope>
    <source>
        <strain evidence="2 3">DSM 16923</strain>
    </source>
</reference>
<dbReference type="InterPro" id="IPR043129">
    <property type="entry name" value="ATPase_NBD"/>
</dbReference>
<keyword evidence="3" id="KW-1185">Reference proteome</keyword>
<protein>
    <recommendedName>
        <fullName evidence="4">ROK family transcriptional regulator</fullName>
    </recommendedName>
</protein>
<accession>A0A2S5EJ34</accession>
<dbReference type="EMBL" id="JALY01000078">
    <property type="protein sequence ID" value="POZ93140.1"/>
    <property type="molecule type" value="Genomic_DNA"/>
</dbReference>
<evidence type="ECO:0000313" key="3">
    <source>
        <dbReference type="Proteomes" id="UP000236950"/>
    </source>
</evidence>
<dbReference type="Proteomes" id="UP000236950">
    <property type="component" value="Unassembled WGS sequence"/>
</dbReference>
<proteinExistence type="inferred from homology"/>
<sequence length="313" mass="33861">MSNWIGVDIGGTKILGALFDEKGNKLKSEKKSSKSSKGKEKVVEQLKKVLDSLLKENKDVKGIGIGVPGVIKDGKITFTPNMPLNEFNLVDFVEKEYNIKTIIENDANASMYGEWKFGAAKGVKNAVGYFVGTGIGGGLILNESLYKGSFNFAAEIGHMNVYPEGPLCGCNLRGCLESLSSKIAIQREIVRKKERGEKTLIKSSDLKGIVKSSTLKAAYDQGDDLVRGILNDAARYIGINAGSIINLLNPEVIVLGGGVMEALGEQLMPIVVETAKQYSIPHIFECCEFKLSQLLDDACLYGAFSLVKEKVGV</sequence>
<dbReference type="Pfam" id="PF00480">
    <property type="entry name" value="ROK"/>
    <property type="match status" value="1"/>
</dbReference>
<dbReference type="PROSITE" id="PS01125">
    <property type="entry name" value="ROK"/>
    <property type="match status" value="1"/>
</dbReference>
<dbReference type="InterPro" id="IPR000600">
    <property type="entry name" value="ROK"/>
</dbReference>
<dbReference type="PANTHER" id="PTHR18964">
    <property type="entry name" value="ROK (REPRESSOR, ORF, KINASE) FAMILY"/>
    <property type="match status" value="1"/>
</dbReference>
<evidence type="ECO:0000313" key="2">
    <source>
        <dbReference type="EMBL" id="POZ93140.1"/>
    </source>
</evidence>
<gene>
    <name evidence="2" type="ORF">AA81_03380</name>
</gene>
<comment type="caution">
    <text evidence="2">The sequence shown here is derived from an EMBL/GenBank/DDBJ whole genome shotgun (WGS) entry which is preliminary data.</text>
</comment>
<evidence type="ECO:0000256" key="1">
    <source>
        <dbReference type="ARBA" id="ARBA00006479"/>
    </source>
</evidence>
<organism evidence="2 3">
    <name type="scientific">Petrotoga halophila DSM 16923</name>
    <dbReference type="NCBI Taxonomy" id="1122953"/>
    <lineage>
        <taxon>Bacteria</taxon>
        <taxon>Thermotogati</taxon>
        <taxon>Thermotogota</taxon>
        <taxon>Thermotogae</taxon>
        <taxon>Petrotogales</taxon>
        <taxon>Petrotogaceae</taxon>
        <taxon>Petrotoga</taxon>
    </lineage>
</organism>
<dbReference type="InterPro" id="IPR049874">
    <property type="entry name" value="ROK_cs"/>
</dbReference>
<name>A0A2S5EJ34_9BACT</name>
<dbReference type="RefSeq" id="WP_103898204.1">
    <property type="nucleotide sequence ID" value="NZ_JALY01000078.1"/>
</dbReference>
<comment type="similarity">
    <text evidence="1">Belongs to the ROK (NagC/XylR) family.</text>
</comment>
<dbReference type="SUPFAM" id="SSF53067">
    <property type="entry name" value="Actin-like ATPase domain"/>
    <property type="match status" value="1"/>
</dbReference>